<dbReference type="GO" id="GO:0006508">
    <property type="term" value="P:proteolysis"/>
    <property type="evidence" value="ECO:0007669"/>
    <property type="project" value="UniProtKB-KW"/>
</dbReference>
<accession>A0ABY4JZL4</accession>
<protein>
    <submittedName>
        <fullName evidence="1">Zinc protease</fullName>
    </submittedName>
</protein>
<name>A0ABY4JZL4_9GAMM</name>
<dbReference type="EMBL" id="CP096120">
    <property type="protein sequence ID" value="UPO23803.1"/>
    <property type="molecule type" value="Genomic_DNA"/>
</dbReference>
<dbReference type="GO" id="GO:0008233">
    <property type="term" value="F:peptidase activity"/>
    <property type="evidence" value="ECO:0007669"/>
    <property type="project" value="UniProtKB-KW"/>
</dbReference>
<keyword evidence="2" id="KW-1185">Reference proteome</keyword>
<gene>
    <name evidence="1" type="ORF">MZO21_02945</name>
</gene>
<proteinExistence type="predicted"/>
<keyword evidence="1" id="KW-0645">Protease</keyword>
<reference evidence="1 2" key="1">
    <citation type="submission" date="2022-04" db="EMBL/GenBank/DDBJ databases">
        <title>Occurrence of NDM-1-producing Shewanella putrefaciens and Acinetobacter portensis in a dairy farm from China.</title>
        <authorList>
            <person name="Li R."/>
            <person name="Zhang L."/>
        </authorList>
    </citation>
    <scope>NUCLEOTIDE SEQUENCE [LARGE SCALE GENOMIC DNA]</scope>
    <source>
        <strain evidence="1 2">JNE5</strain>
    </source>
</reference>
<dbReference type="RefSeq" id="WP_248102052.1">
    <property type="nucleotide sequence ID" value="NZ_CP096120.1"/>
</dbReference>
<dbReference type="Proteomes" id="UP000831422">
    <property type="component" value="Chromosome"/>
</dbReference>
<sequence length="227" mass="26301">MTEWYQAVLKKAKEEAAKNPTVLKVDSHRYLTSGEIALAKLIYKDSIDYSKVRIINGGFLGIPNKTKFAMVPFGNIHFPKEDYEKIKDFSKLTAKVKPSHQIWFIHEMAHVWQHTLGLSVALRGIEMGIRGGYSQAKGYDYDLICDDQYREFNQFNFEQQAEIISHYFDAFYLPEEGHNAPKQRSKNEKQKFALKKVLAGFLQNPNNKDLISKNHGKLYYGKDPLQY</sequence>
<evidence type="ECO:0000313" key="1">
    <source>
        <dbReference type="EMBL" id="UPO23803.1"/>
    </source>
</evidence>
<organism evidence="1 2">
    <name type="scientific">Acinetobacter portensis</name>
    <dbReference type="NCBI Taxonomy" id="1839785"/>
    <lineage>
        <taxon>Bacteria</taxon>
        <taxon>Pseudomonadati</taxon>
        <taxon>Pseudomonadota</taxon>
        <taxon>Gammaproteobacteria</taxon>
        <taxon>Moraxellales</taxon>
        <taxon>Moraxellaceae</taxon>
        <taxon>Acinetobacter</taxon>
    </lineage>
</organism>
<keyword evidence="1" id="KW-0378">Hydrolase</keyword>
<evidence type="ECO:0000313" key="2">
    <source>
        <dbReference type="Proteomes" id="UP000831422"/>
    </source>
</evidence>